<dbReference type="RefSeq" id="XP_017777550.1">
    <property type="nucleotide sequence ID" value="XM_017922061.1"/>
</dbReference>
<dbReference type="CDD" id="cd23992">
    <property type="entry name" value="PBP_GOBP"/>
    <property type="match status" value="1"/>
</dbReference>
<evidence type="ECO:0000313" key="3">
    <source>
        <dbReference type="RefSeq" id="XP_017777550.1"/>
    </source>
</evidence>
<dbReference type="SUPFAM" id="SSF47565">
    <property type="entry name" value="Insect pheromone/odorant-binding proteins"/>
    <property type="match status" value="1"/>
</dbReference>
<proteinExistence type="predicted"/>
<feature type="signal peptide" evidence="1">
    <location>
        <begin position="1"/>
        <end position="17"/>
    </location>
</feature>
<dbReference type="InterPro" id="IPR006170">
    <property type="entry name" value="PBP/GOBP"/>
</dbReference>
<evidence type="ECO:0000256" key="1">
    <source>
        <dbReference type="SAM" id="SignalP"/>
    </source>
</evidence>
<dbReference type="Gene3D" id="1.10.238.20">
    <property type="entry name" value="Pheromone/general odorant binding protein domain"/>
    <property type="match status" value="1"/>
</dbReference>
<reference evidence="3" key="1">
    <citation type="submission" date="2025-08" db="UniProtKB">
        <authorList>
            <consortium name="RefSeq"/>
        </authorList>
    </citation>
    <scope>IDENTIFICATION</scope>
    <source>
        <tissue evidence="3">Whole Larva</tissue>
    </source>
</reference>
<keyword evidence="1" id="KW-0732">Signal</keyword>
<dbReference type="Pfam" id="PF01395">
    <property type="entry name" value="PBP_GOBP"/>
    <property type="match status" value="1"/>
</dbReference>
<sequence length="138" mass="15877">MRIIFVVIVLAVTLISAEFPAWTELNLKMANYSQRCKELSQVDPDLITKAHNNEFVEDPKYMQFSFCMTKSLNVFDAEGNYKEKNLLTNLMDNAYSVLKKCKAEGEKETGNGKRSFIYLRCLYHGVLNDVNFTMNALE</sequence>
<evidence type="ECO:0000313" key="2">
    <source>
        <dbReference type="Proteomes" id="UP000695000"/>
    </source>
</evidence>
<keyword evidence="2" id="KW-1185">Reference proteome</keyword>
<organism evidence="2 3">
    <name type="scientific">Nicrophorus vespilloides</name>
    <name type="common">Boreal carrion beetle</name>
    <dbReference type="NCBI Taxonomy" id="110193"/>
    <lineage>
        <taxon>Eukaryota</taxon>
        <taxon>Metazoa</taxon>
        <taxon>Ecdysozoa</taxon>
        <taxon>Arthropoda</taxon>
        <taxon>Hexapoda</taxon>
        <taxon>Insecta</taxon>
        <taxon>Pterygota</taxon>
        <taxon>Neoptera</taxon>
        <taxon>Endopterygota</taxon>
        <taxon>Coleoptera</taxon>
        <taxon>Polyphaga</taxon>
        <taxon>Staphyliniformia</taxon>
        <taxon>Silphidae</taxon>
        <taxon>Nicrophorinae</taxon>
        <taxon>Nicrophorus</taxon>
    </lineage>
</organism>
<accession>A0ABM1MSK0</accession>
<name>A0ABM1MSK0_NICVS</name>
<dbReference type="Proteomes" id="UP000695000">
    <property type="component" value="Unplaced"/>
</dbReference>
<gene>
    <name evidence="3" type="primary">LOC108563400</name>
</gene>
<protein>
    <submittedName>
        <fullName evidence="3">Uncharacterized protein LOC108563400</fullName>
    </submittedName>
</protein>
<dbReference type="GeneID" id="108563400"/>
<dbReference type="InterPro" id="IPR036728">
    <property type="entry name" value="PBP_GOBP_sf"/>
</dbReference>
<feature type="chain" id="PRO_5046338258" evidence="1">
    <location>
        <begin position="18"/>
        <end position="138"/>
    </location>
</feature>